<evidence type="ECO:0000259" key="1">
    <source>
        <dbReference type="Pfam" id="PF00781"/>
    </source>
</evidence>
<evidence type="ECO:0000313" key="3">
    <source>
        <dbReference type="Proteomes" id="UP000449547"/>
    </source>
</evidence>
<dbReference type="GeneID" id="54778745"/>
<feature type="domain" description="DAGKc" evidence="1">
    <location>
        <begin position="48"/>
        <end position="139"/>
    </location>
</feature>
<dbReference type="VEuPathDB" id="FungiDB:DIURU_000092"/>
<dbReference type="PANTHER" id="PTHR12358">
    <property type="entry name" value="SPHINGOSINE KINASE"/>
    <property type="match status" value="1"/>
</dbReference>
<dbReference type="OrthoDB" id="3853857at2759"/>
<comment type="caution">
    <text evidence="2">The sequence shown here is derived from an EMBL/GenBank/DDBJ whole genome shotgun (WGS) entry which is preliminary data.</text>
</comment>
<dbReference type="Gene3D" id="3.40.50.10330">
    <property type="entry name" value="Probable inorganic polyphosphate/atp-NAD kinase, domain 1"/>
    <property type="match status" value="1"/>
</dbReference>
<dbReference type="Gene3D" id="2.60.200.40">
    <property type="match status" value="1"/>
</dbReference>
<dbReference type="OMA" id="YGFHASI"/>
<reference evidence="2 3" key="1">
    <citation type="submission" date="2019-07" db="EMBL/GenBank/DDBJ databases">
        <title>Genome assembly of two rare yeast pathogens: Diutina rugosa and Trichomonascus ciferrii.</title>
        <authorList>
            <person name="Mixao V."/>
            <person name="Saus E."/>
            <person name="Hansen A."/>
            <person name="Lass-Flor C."/>
            <person name="Gabaldon T."/>
        </authorList>
    </citation>
    <scope>NUCLEOTIDE SEQUENCE [LARGE SCALE GENOMIC DNA]</scope>
    <source>
        <strain evidence="2 3">CBS 613</strain>
    </source>
</reference>
<proteinExistence type="predicted"/>
<name>A0A642UZL2_DIURU</name>
<sequence length="332" mass="36404">MITVKNDPETGYSIASDVAPPRLPFDSIFVIDSVRSGARVLTHSVYNSVLRPLLTLSGNTHTYIETISATAIIEFARRFTAANALVVFISGDTSINEFINHLPTTTKGKVTIAPIPAGTGNSLALSFDIDSVEAAVNRLFSSSFTQPLYAYQAKYSGTSRLFLVVFSWCFHAALVADSDTPELRKHGLVRFQMAAQANLAKPNQYQGKINADGKEIDGPFAYFVATPSVRFEPTFIISPQGDIRQNSLYVISFPSGLDILEIMNQVYDNGAHIKNPNVNYIKVKDTLTLTHRAQSDDEKRFCIDGEIVSIEDGEVVLSAVGNDAHGWQLYTI</sequence>
<dbReference type="GO" id="GO:0046512">
    <property type="term" value="P:sphingosine biosynthetic process"/>
    <property type="evidence" value="ECO:0007669"/>
    <property type="project" value="TreeGrafter"/>
</dbReference>
<organism evidence="2 3">
    <name type="scientific">Diutina rugosa</name>
    <name type="common">Yeast</name>
    <name type="synonym">Candida rugosa</name>
    <dbReference type="NCBI Taxonomy" id="5481"/>
    <lineage>
        <taxon>Eukaryota</taxon>
        <taxon>Fungi</taxon>
        <taxon>Dikarya</taxon>
        <taxon>Ascomycota</taxon>
        <taxon>Saccharomycotina</taxon>
        <taxon>Pichiomycetes</taxon>
        <taxon>Debaryomycetaceae</taxon>
        <taxon>Diutina</taxon>
    </lineage>
</organism>
<dbReference type="GO" id="GO:0001727">
    <property type="term" value="F:lipid kinase activity"/>
    <property type="evidence" value="ECO:0007669"/>
    <property type="project" value="TreeGrafter"/>
</dbReference>
<dbReference type="AlphaFoldDB" id="A0A642UZL2"/>
<dbReference type="InterPro" id="IPR050187">
    <property type="entry name" value="Lipid_Phosphate_FormReg"/>
</dbReference>
<dbReference type="InterPro" id="IPR001206">
    <property type="entry name" value="Diacylglycerol_kinase_cat_dom"/>
</dbReference>
<accession>A0A642UZL2</accession>
<dbReference type="PANTHER" id="PTHR12358:SF108">
    <property type="entry name" value="DAGKC DOMAIN-CONTAINING PROTEIN"/>
    <property type="match status" value="1"/>
</dbReference>
<dbReference type="Pfam" id="PF00781">
    <property type="entry name" value="DAGK_cat"/>
    <property type="match status" value="1"/>
</dbReference>
<dbReference type="InterPro" id="IPR016064">
    <property type="entry name" value="NAD/diacylglycerol_kinase_sf"/>
</dbReference>
<dbReference type="GO" id="GO:0016020">
    <property type="term" value="C:membrane"/>
    <property type="evidence" value="ECO:0007669"/>
    <property type="project" value="TreeGrafter"/>
</dbReference>
<gene>
    <name evidence="2" type="ORF">DIURU_000092</name>
</gene>
<keyword evidence="3" id="KW-1185">Reference proteome</keyword>
<dbReference type="EMBL" id="SWFT01000005">
    <property type="protein sequence ID" value="KAA8908549.1"/>
    <property type="molecule type" value="Genomic_DNA"/>
</dbReference>
<dbReference type="RefSeq" id="XP_034015037.1">
    <property type="nucleotide sequence ID" value="XM_034159221.1"/>
</dbReference>
<dbReference type="InterPro" id="IPR017438">
    <property type="entry name" value="ATP-NAD_kinase_N"/>
</dbReference>
<protein>
    <recommendedName>
        <fullName evidence="1">DAGKc domain-containing protein</fullName>
    </recommendedName>
</protein>
<evidence type="ECO:0000313" key="2">
    <source>
        <dbReference type="EMBL" id="KAA8908549.1"/>
    </source>
</evidence>
<dbReference type="Proteomes" id="UP000449547">
    <property type="component" value="Unassembled WGS sequence"/>
</dbReference>
<dbReference type="SUPFAM" id="SSF111331">
    <property type="entry name" value="NAD kinase/diacylglycerol kinase-like"/>
    <property type="match status" value="1"/>
</dbReference>
<dbReference type="GO" id="GO:0005737">
    <property type="term" value="C:cytoplasm"/>
    <property type="evidence" value="ECO:0007669"/>
    <property type="project" value="TreeGrafter"/>
</dbReference>